<dbReference type="PANTHER" id="PTHR46481:SF7">
    <property type="entry name" value="ZINC FINGER BED DOMAIN-CONTAINING PROTEIN RICESLEEPER 2-LIKE"/>
    <property type="match status" value="1"/>
</dbReference>
<dbReference type="SUPFAM" id="SSF53098">
    <property type="entry name" value="Ribonuclease H-like"/>
    <property type="match status" value="1"/>
</dbReference>
<dbReference type="PANTHER" id="PTHR46481">
    <property type="entry name" value="ZINC FINGER BED DOMAIN-CONTAINING PROTEIN 4"/>
    <property type="match status" value="1"/>
</dbReference>
<dbReference type="GO" id="GO:0005634">
    <property type="term" value="C:nucleus"/>
    <property type="evidence" value="ECO:0007669"/>
    <property type="project" value="UniProtKB-SubCell"/>
</dbReference>
<dbReference type="SMART" id="SM00614">
    <property type="entry name" value="ZnF_BED"/>
    <property type="match status" value="1"/>
</dbReference>
<accession>A0AAP0X201</accession>
<keyword evidence="8" id="KW-0804">Transcription</keyword>
<sequence>MSSMGDTNNIINCELDSAPTAPTAPTGTATSENEVSPPRKKPDNSRSDIWSHYKNIVKPKAGKAGKATCCYCNKEYACGGTYGTSTIRTHITKCKKYPYNEDRKQKLLSFQSQSVGQGGDSSSNLTSWKFDQEVSRNALARMIIIDELPFKHVEREGFRYFVQTLNPKFKFVGRLTVANDCLQLYANEKIKLKEFLNNSVERVSLTTDLWTSLQNISYMCLTAHFIGKDWKLHKRILNFCVVSSHKGEAIGNAVELCLSHWGIENVSTITVDNASSNDVAVAHLEKQLNRRNGCILNGEFLHMRCCAHILNLIVKEGLNDVHDSIARIRGAVKYIRSSPARAQQFKRCVEQERIKCKGSLCLDVQTRWNSTFLMLDTAIKFQKAFERMGDQKPQFKRELVKGIPTEEDWNHARVLAKFLETFYDASVRMSGSLYVTSNSYFHEVCAIENTIADWSKSLDPCLSSMAVKMKDKFDRYWGNIDKINMMLLVAVVLDPRYKMRYVKFGYSKVYPPTKVQELTQRVRDTMTRIFEHYEVTESTLGASSTNLSQNLNGMEVDQPPISKENVKVKALHLEYAKELEEEESVHSKSELDRYLEESVEKLAPAFDVLDWWKIHCTRYRILSKVARDVLAIPVSTVASECAFSTGGRVLDQFRSSLTPKLVQCLICAQDWLHASPLPINVEENIEELEELELSGITDDIEGVD</sequence>
<feature type="compositionally biased region" description="Basic and acidic residues" evidence="11">
    <location>
        <begin position="40"/>
        <end position="49"/>
    </location>
</feature>
<evidence type="ECO:0000256" key="5">
    <source>
        <dbReference type="ARBA" id="ARBA00022833"/>
    </source>
</evidence>
<keyword evidence="14" id="KW-1185">Reference proteome</keyword>
<dbReference type="Pfam" id="PF05699">
    <property type="entry name" value="Dimer_Tnp_hAT"/>
    <property type="match status" value="1"/>
</dbReference>
<organism evidence="13 14">
    <name type="scientific">Liquidambar formosana</name>
    <name type="common">Formosan gum</name>
    <dbReference type="NCBI Taxonomy" id="63359"/>
    <lineage>
        <taxon>Eukaryota</taxon>
        <taxon>Viridiplantae</taxon>
        <taxon>Streptophyta</taxon>
        <taxon>Embryophyta</taxon>
        <taxon>Tracheophyta</taxon>
        <taxon>Spermatophyta</taxon>
        <taxon>Magnoliopsida</taxon>
        <taxon>eudicotyledons</taxon>
        <taxon>Gunneridae</taxon>
        <taxon>Pentapetalae</taxon>
        <taxon>Saxifragales</taxon>
        <taxon>Altingiaceae</taxon>
        <taxon>Liquidambar</taxon>
    </lineage>
</organism>
<evidence type="ECO:0000313" key="13">
    <source>
        <dbReference type="EMBL" id="KAK9286316.1"/>
    </source>
</evidence>
<dbReference type="InterPro" id="IPR012337">
    <property type="entry name" value="RNaseH-like_sf"/>
</dbReference>
<dbReference type="Proteomes" id="UP001415857">
    <property type="component" value="Unassembled WGS sequence"/>
</dbReference>
<evidence type="ECO:0000313" key="14">
    <source>
        <dbReference type="Proteomes" id="UP001415857"/>
    </source>
</evidence>
<dbReference type="GO" id="GO:0003677">
    <property type="term" value="F:DNA binding"/>
    <property type="evidence" value="ECO:0007669"/>
    <property type="project" value="UniProtKB-KW"/>
</dbReference>
<feature type="domain" description="BED-type" evidence="12">
    <location>
        <begin position="44"/>
        <end position="101"/>
    </location>
</feature>
<keyword evidence="3" id="KW-0479">Metal-binding</keyword>
<reference evidence="13 14" key="1">
    <citation type="journal article" date="2024" name="Plant J.">
        <title>Genome sequences and population genomics reveal climatic adaptation and genomic divergence between two closely related sweetgum species.</title>
        <authorList>
            <person name="Xu W.Q."/>
            <person name="Ren C.Q."/>
            <person name="Zhang X.Y."/>
            <person name="Comes H.P."/>
            <person name="Liu X.H."/>
            <person name="Li Y.G."/>
            <person name="Kettle C.J."/>
            <person name="Jalonen R."/>
            <person name="Gaisberger H."/>
            <person name="Ma Y.Z."/>
            <person name="Qiu Y.X."/>
        </authorList>
    </citation>
    <scope>NUCLEOTIDE SEQUENCE [LARGE SCALE GENOMIC DNA]</scope>
    <source>
        <strain evidence="13">Hangzhou</strain>
    </source>
</reference>
<dbReference type="InterPro" id="IPR052035">
    <property type="entry name" value="ZnF_BED_domain_contain"/>
</dbReference>
<dbReference type="GO" id="GO:0046983">
    <property type="term" value="F:protein dimerization activity"/>
    <property type="evidence" value="ECO:0007669"/>
    <property type="project" value="InterPro"/>
</dbReference>
<evidence type="ECO:0000259" key="12">
    <source>
        <dbReference type="PROSITE" id="PS50808"/>
    </source>
</evidence>
<feature type="compositionally biased region" description="Low complexity" evidence="11">
    <location>
        <begin position="18"/>
        <end position="30"/>
    </location>
</feature>
<name>A0AAP0X201_LIQFO</name>
<evidence type="ECO:0000256" key="1">
    <source>
        <dbReference type="ARBA" id="ARBA00004123"/>
    </source>
</evidence>
<evidence type="ECO:0000256" key="3">
    <source>
        <dbReference type="ARBA" id="ARBA00022723"/>
    </source>
</evidence>
<evidence type="ECO:0000256" key="6">
    <source>
        <dbReference type="ARBA" id="ARBA00023015"/>
    </source>
</evidence>
<dbReference type="SUPFAM" id="SSF140996">
    <property type="entry name" value="Hermes dimerisation domain"/>
    <property type="match status" value="1"/>
</dbReference>
<dbReference type="PROSITE" id="PS50808">
    <property type="entry name" value="ZF_BED"/>
    <property type="match status" value="1"/>
</dbReference>
<feature type="compositionally biased region" description="Polar residues" evidence="11">
    <location>
        <begin position="1"/>
        <end position="11"/>
    </location>
</feature>
<evidence type="ECO:0000256" key="10">
    <source>
        <dbReference type="PROSITE-ProRule" id="PRU00027"/>
    </source>
</evidence>
<evidence type="ECO:0000256" key="8">
    <source>
        <dbReference type="ARBA" id="ARBA00023163"/>
    </source>
</evidence>
<dbReference type="InterPro" id="IPR003656">
    <property type="entry name" value="Znf_BED"/>
</dbReference>
<comment type="caution">
    <text evidence="13">The sequence shown here is derived from an EMBL/GenBank/DDBJ whole genome shotgun (WGS) entry which is preliminary data.</text>
</comment>
<evidence type="ECO:0000256" key="4">
    <source>
        <dbReference type="ARBA" id="ARBA00022771"/>
    </source>
</evidence>
<gene>
    <name evidence="13" type="ORF">L1049_014706</name>
</gene>
<evidence type="ECO:0000256" key="7">
    <source>
        <dbReference type="ARBA" id="ARBA00023125"/>
    </source>
</evidence>
<dbReference type="EMBL" id="JBBPBK010000004">
    <property type="protein sequence ID" value="KAK9286316.1"/>
    <property type="molecule type" value="Genomic_DNA"/>
</dbReference>
<proteinExistence type="predicted"/>
<keyword evidence="6" id="KW-0805">Transcription regulation</keyword>
<evidence type="ECO:0000256" key="2">
    <source>
        <dbReference type="ARBA" id="ARBA00011738"/>
    </source>
</evidence>
<evidence type="ECO:0000256" key="9">
    <source>
        <dbReference type="ARBA" id="ARBA00023242"/>
    </source>
</evidence>
<dbReference type="AlphaFoldDB" id="A0AAP0X201"/>
<dbReference type="Pfam" id="PF14372">
    <property type="entry name" value="hAT-like_RNase-H"/>
    <property type="match status" value="1"/>
</dbReference>
<dbReference type="GO" id="GO:0008270">
    <property type="term" value="F:zinc ion binding"/>
    <property type="evidence" value="ECO:0007669"/>
    <property type="project" value="UniProtKB-KW"/>
</dbReference>
<protein>
    <recommendedName>
        <fullName evidence="12">BED-type domain-containing protein</fullName>
    </recommendedName>
</protein>
<keyword evidence="5" id="KW-0862">Zinc</keyword>
<evidence type="ECO:0000256" key="11">
    <source>
        <dbReference type="SAM" id="MobiDB-lite"/>
    </source>
</evidence>
<dbReference type="InterPro" id="IPR008906">
    <property type="entry name" value="HATC_C_dom"/>
</dbReference>
<keyword evidence="9" id="KW-0539">Nucleus</keyword>
<keyword evidence="7" id="KW-0238">DNA-binding</keyword>
<comment type="subunit">
    <text evidence="2">Homodimer.</text>
</comment>
<comment type="subcellular location">
    <subcellularLocation>
        <location evidence="1">Nucleus</location>
    </subcellularLocation>
</comment>
<feature type="region of interest" description="Disordered" evidence="11">
    <location>
        <begin position="1"/>
        <end position="49"/>
    </location>
</feature>
<keyword evidence="4 10" id="KW-0863">Zinc-finger</keyword>
<dbReference type="InterPro" id="IPR025525">
    <property type="entry name" value="hAT-like_transposase_RNase-H"/>
</dbReference>